<evidence type="ECO:0000256" key="3">
    <source>
        <dbReference type="ARBA" id="ARBA00022989"/>
    </source>
</evidence>
<evidence type="ECO:0000256" key="2">
    <source>
        <dbReference type="ARBA" id="ARBA00022692"/>
    </source>
</evidence>
<feature type="transmembrane region" description="Helical" evidence="5">
    <location>
        <begin position="82"/>
        <end position="101"/>
    </location>
</feature>
<dbReference type="InterPro" id="IPR011701">
    <property type="entry name" value="MFS"/>
</dbReference>
<dbReference type="Gene3D" id="1.20.1250.20">
    <property type="entry name" value="MFS general substrate transporter like domains"/>
    <property type="match status" value="1"/>
</dbReference>
<dbReference type="PROSITE" id="PS50850">
    <property type="entry name" value="MFS"/>
    <property type="match status" value="1"/>
</dbReference>
<organism evidence="7 8">
    <name type="scientific">Limnobaculum zhutongyuii</name>
    <dbReference type="NCBI Taxonomy" id="2498113"/>
    <lineage>
        <taxon>Bacteria</taxon>
        <taxon>Pseudomonadati</taxon>
        <taxon>Pseudomonadota</taxon>
        <taxon>Gammaproteobacteria</taxon>
        <taxon>Enterobacterales</taxon>
        <taxon>Budviciaceae</taxon>
        <taxon>Limnobaculum</taxon>
    </lineage>
</organism>
<dbReference type="AlphaFoldDB" id="A0A411WKC0"/>
<feature type="transmembrane region" description="Helical" evidence="5">
    <location>
        <begin position="311"/>
        <end position="329"/>
    </location>
</feature>
<dbReference type="Gene3D" id="1.20.1720.10">
    <property type="entry name" value="Multidrug resistance protein D"/>
    <property type="match status" value="1"/>
</dbReference>
<keyword evidence="4 5" id="KW-0472">Membrane</keyword>
<feature type="transmembrane region" description="Helical" evidence="5">
    <location>
        <begin position="341"/>
        <end position="361"/>
    </location>
</feature>
<dbReference type="KEGG" id="prag:EKN56_09685"/>
<feature type="domain" description="Major facilitator superfamily (MFS) profile" evidence="6">
    <location>
        <begin position="16"/>
        <end position="465"/>
    </location>
</feature>
<dbReference type="CDD" id="cd17504">
    <property type="entry name" value="MFS_MMR_MDR_like"/>
    <property type="match status" value="1"/>
</dbReference>
<evidence type="ECO:0000259" key="6">
    <source>
        <dbReference type="PROSITE" id="PS50850"/>
    </source>
</evidence>
<evidence type="ECO:0000313" key="7">
    <source>
        <dbReference type="EMBL" id="QBH96653.1"/>
    </source>
</evidence>
<feature type="transmembrane region" description="Helical" evidence="5">
    <location>
        <begin position="170"/>
        <end position="191"/>
    </location>
</feature>
<dbReference type="EMBL" id="CP034752">
    <property type="protein sequence ID" value="QBH96653.1"/>
    <property type="molecule type" value="Genomic_DNA"/>
</dbReference>
<keyword evidence="3 5" id="KW-1133">Transmembrane helix</keyword>
<accession>A0A411WKC0</accession>
<evidence type="ECO:0000256" key="4">
    <source>
        <dbReference type="ARBA" id="ARBA00023136"/>
    </source>
</evidence>
<dbReference type="GO" id="GO:0016020">
    <property type="term" value="C:membrane"/>
    <property type="evidence" value="ECO:0007669"/>
    <property type="project" value="UniProtKB-SubCell"/>
</dbReference>
<feature type="transmembrane region" description="Helical" evidence="5">
    <location>
        <begin position="405"/>
        <end position="427"/>
    </location>
</feature>
<sequence length="470" mass="49212">MTNASSGSSTVSVTVLMTALLAACIAFQLNASMLGPVLVTIAEELHSDEAAVSLSQTAFFTSAALFSLFLPRLSDIKGRKKVLVWMLVIMTAGTILAAVAPNIETLYVARIIQGVSGPVVPLCLLMLRHEISDPKVYGTMMGVVTAVNGGIAGIDAIAGGVLAANFGFRSVFWVITAVAAISTLLVIKWAPESRPSAGTKMDWPGVVLLVLSLASMLIALGQAGNIAAVNWPLVMGLVIFSVVMFISFWQVENRSQHPLVTTFYLKQRSTWALLLTTILTMTGIFAIVNGLVMSFAQNQSVGFSLGADTAALAFLTPYALIGWLVGPFSGRLAPTLGYNNVLRIGLSGSIVAILIMMFIGLHSLPVLIAAVLLIGMTYAGIANIMLNGLGIVLSPKDNPGYLPGMNAGAFNLGAGLSFALLPAVQIMTTPEGTTSPVGYFNGITLGLGITVLALLVSFLIPRPVSAEVKQ</sequence>
<dbReference type="RefSeq" id="WP_130591590.1">
    <property type="nucleotide sequence ID" value="NZ_CP034752.1"/>
</dbReference>
<dbReference type="PANTHER" id="PTHR42718:SF35">
    <property type="entry name" value="BLL0718 PROTEIN"/>
    <property type="match status" value="1"/>
</dbReference>
<dbReference type="Proteomes" id="UP000293154">
    <property type="component" value="Chromosome"/>
</dbReference>
<keyword evidence="2 5" id="KW-0812">Transmembrane</keyword>
<protein>
    <submittedName>
        <fullName evidence="7">MFS transporter</fullName>
    </submittedName>
</protein>
<evidence type="ECO:0000313" key="8">
    <source>
        <dbReference type="Proteomes" id="UP000293154"/>
    </source>
</evidence>
<dbReference type="InterPro" id="IPR036259">
    <property type="entry name" value="MFS_trans_sf"/>
</dbReference>
<name>A0A411WKC0_9GAMM</name>
<feature type="transmembrane region" description="Helical" evidence="5">
    <location>
        <begin position="367"/>
        <end position="393"/>
    </location>
</feature>
<dbReference type="PANTHER" id="PTHR42718">
    <property type="entry name" value="MAJOR FACILITATOR SUPERFAMILY MULTIDRUG TRANSPORTER MFSC"/>
    <property type="match status" value="1"/>
</dbReference>
<dbReference type="Pfam" id="PF07690">
    <property type="entry name" value="MFS_1"/>
    <property type="match status" value="1"/>
</dbReference>
<feature type="transmembrane region" description="Helical" evidence="5">
    <location>
        <begin position="229"/>
        <end position="249"/>
    </location>
</feature>
<gene>
    <name evidence="7" type="ORF">EKN56_09685</name>
</gene>
<reference evidence="7 8" key="1">
    <citation type="submission" date="2019-03" db="EMBL/GenBank/DDBJ databases">
        <title>Pragia sp. nov. isolated from the gut tract of Carduelis flavirostris.</title>
        <authorList>
            <person name="Ge Y."/>
        </authorList>
    </citation>
    <scope>NUCLEOTIDE SEQUENCE [LARGE SCALE GENOMIC DNA]</scope>
    <source>
        <strain evidence="7 8">CF-458</strain>
    </source>
</reference>
<comment type="subcellular location">
    <subcellularLocation>
        <location evidence="1">Membrane</location>
        <topology evidence="1">Multi-pass membrane protein</topology>
    </subcellularLocation>
</comment>
<proteinExistence type="predicted"/>
<evidence type="ECO:0000256" key="5">
    <source>
        <dbReference type="SAM" id="Phobius"/>
    </source>
</evidence>
<keyword evidence="8" id="KW-1185">Reference proteome</keyword>
<dbReference type="OrthoDB" id="2412976at2"/>
<feature type="transmembrane region" description="Helical" evidence="5">
    <location>
        <begin position="270"/>
        <end position="291"/>
    </location>
</feature>
<feature type="transmembrane region" description="Helical" evidence="5">
    <location>
        <begin position="139"/>
        <end position="164"/>
    </location>
</feature>
<feature type="transmembrane region" description="Helical" evidence="5">
    <location>
        <begin position="203"/>
        <end position="223"/>
    </location>
</feature>
<feature type="transmembrane region" description="Helical" evidence="5">
    <location>
        <begin position="50"/>
        <end position="70"/>
    </location>
</feature>
<dbReference type="SUPFAM" id="SSF103473">
    <property type="entry name" value="MFS general substrate transporter"/>
    <property type="match status" value="1"/>
</dbReference>
<dbReference type="GO" id="GO:0022857">
    <property type="term" value="F:transmembrane transporter activity"/>
    <property type="evidence" value="ECO:0007669"/>
    <property type="project" value="InterPro"/>
</dbReference>
<evidence type="ECO:0000256" key="1">
    <source>
        <dbReference type="ARBA" id="ARBA00004141"/>
    </source>
</evidence>
<feature type="transmembrane region" description="Helical" evidence="5">
    <location>
        <begin position="439"/>
        <end position="460"/>
    </location>
</feature>
<dbReference type="InterPro" id="IPR020846">
    <property type="entry name" value="MFS_dom"/>
</dbReference>